<dbReference type="EMBL" id="JBFRHK010000006">
    <property type="protein sequence ID" value="MEX3745738.1"/>
    <property type="molecule type" value="Genomic_DNA"/>
</dbReference>
<organism evidence="1 3">
    <name type="scientific">Lysinibacillus xylanilyticus</name>
    <dbReference type="NCBI Taxonomy" id="582475"/>
    <lineage>
        <taxon>Bacteria</taxon>
        <taxon>Bacillati</taxon>
        <taxon>Bacillota</taxon>
        <taxon>Bacilli</taxon>
        <taxon>Bacillales</taxon>
        <taxon>Bacillaceae</taxon>
        <taxon>Lysinibacillus</taxon>
    </lineage>
</organism>
<proteinExistence type="predicted"/>
<reference evidence="1 3" key="1">
    <citation type="submission" date="2024-07" db="EMBL/GenBank/DDBJ databases">
        <title>Characterization of a bacterium isolated from hydrolysated instant sea cucumber by whole-genome sequencing and metabolomics.</title>
        <authorList>
            <person name="Luo X."/>
            <person name="Zhang Z."/>
            <person name="Zheng Z."/>
            <person name="Zhang W."/>
            <person name="Ming T."/>
            <person name="Jiao L."/>
            <person name="Su X."/>
            <person name="Kong F."/>
            <person name="Xu J."/>
        </authorList>
    </citation>
    <scope>NUCLEOTIDE SEQUENCE [LARGE SCALE GENOMIC DNA]</scope>
    <source>
        <strain evidence="1 3">XL-2024</strain>
    </source>
</reference>
<dbReference type="Pfam" id="PF14433">
    <property type="entry name" value="SUKH-3"/>
    <property type="match status" value="1"/>
</dbReference>
<gene>
    <name evidence="1" type="ORF">AB1300_11385</name>
    <name evidence="2" type="ORF">AB1300_12930</name>
</gene>
<dbReference type="RefSeq" id="WP_368636616.1">
    <property type="nucleotide sequence ID" value="NZ_JBFRHK010000006.1"/>
</dbReference>
<comment type="caution">
    <text evidence="1">The sequence shown here is derived from an EMBL/GenBank/DDBJ whole genome shotgun (WGS) entry which is preliminary data.</text>
</comment>
<protein>
    <submittedName>
        <fullName evidence="1">SUKH-3 domain-containing protein</fullName>
    </submittedName>
</protein>
<accession>A0ABV3VXV0</accession>
<evidence type="ECO:0000313" key="3">
    <source>
        <dbReference type="Proteomes" id="UP001558534"/>
    </source>
</evidence>
<evidence type="ECO:0000313" key="1">
    <source>
        <dbReference type="EMBL" id="MEX3745738.1"/>
    </source>
</evidence>
<keyword evidence="3" id="KW-1185">Reference proteome</keyword>
<evidence type="ECO:0000313" key="2">
    <source>
        <dbReference type="EMBL" id="MEX3746038.1"/>
    </source>
</evidence>
<dbReference type="InterPro" id="IPR025850">
    <property type="entry name" value="SUKH-3"/>
</dbReference>
<name>A0ABV3VXV0_9BACI</name>
<sequence length="148" mass="17421">MKPLSEETIKILKQSGWYPGRNIDIQDTIDFLLSKRYTLFPHSIKILSEFSEIEYKFDHPNGRIESFHMIPKMALGDYYEKEDFEEIERRVNEPLIPIGEACRGNMIMFLSETGKIYGETGYYLEKFGDNIYEALENLCLFKQGEEIE</sequence>
<dbReference type="EMBL" id="JBFRHK010000007">
    <property type="protein sequence ID" value="MEX3746038.1"/>
    <property type="molecule type" value="Genomic_DNA"/>
</dbReference>
<dbReference type="Proteomes" id="UP001558534">
    <property type="component" value="Unassembled WGS sequence"/>
</dbReference>